<accession>A0A653ICN4</accession>
<organism evidence="1 2">
    <name type="scientific">Exiguobacterium oxidotolerans</name>
    <dbReference type="NCBI Taxonomy" id="223958"/>
    <lineage>
        <taxon>Bacteria</taxon>
        <taxon>Bacillati</taxon>
        <taxon>Bacillota</taxon>
        <taxon>Bacilli</taxon>
        <taxon>Bacillales</taxon>
        <taxon>Bacillales Family XII. Incertae Sedis</taxon>
        <taxon>Exiguobacterium</taxon>
    </lineage>
</organism>
<name>A0A653ICN4_9BACL</name>
<dbReference type="Pfam" id="PF19503">
    <property type="entry name" value="DUF6037"/>
    <property type="match status" value="1"/>
</dbReference>
<dbReference type="EMBL" id="CABWKQ010000021">
    <property type="protein sequence ID" value="VWX36710.1"/>
    <property type="molecule type" value="Genomic_DNA"/>
</dbReference>
<protein>
    <submittedName>
        <fullName evidence="1">Uncharacterized protein</fullName>
    </submittedName>
</protein>
<dbReference type="AlphaFoldDB" id="A0A653ICN4"/>
<sequence>MNVFENLKSLKSDMQRNGWIIDSFLFKYKNQNFVVLIKLYEESARKPEYALLKLEFLRNGKFSDSLDVPANSAGLLIDTKELRAYFNIEYSENLGDLLRQFNANLATFIPDTINEHKSISEIEAISNSLSKSDSDDPQKVYCYPVKRNSLKANGSFGERSIFNDNKARILREELYNKLNCKNEKHLSFCFSKFPKHEKTDEIIIYNWTNNRKVK</sequence>
<dbReference type="Proteomes" id="UP000439752">
    <property type="component" value="Unassembled WGS sequence"/>
</dbReference>
<keyword evidence="2" id="KW-1185">Reference proteome</keyword>
<proteinExistence type="predicted"/>
<evidence type="ECO:0000313" key="2">
    <source>
        <dbReference type="Proteomes" id="UP000439752"/>
    </source>
</evidence>
<dbReference type="RefSeq" id="WP_159173520.1">
    <property type="nucleotide sequence ID" value="NZ_LR732312.1"/>
</dbReference>
<gene>
    <name evidence="1" type="ORF">EXIGUO9Y_280002</name>
</gene>
<reference evidence="1 2" key="1">
    <citation type="submission" date="2019-10" db="EMBL/GenBank/DDBJ databases">
        <authorList>
            <person name="Karimi E."/>
        </authorList>
    </citation>
    <scope>NUCLEOTIDE SEQUENCE [LARGE SCALE GENOMIC DNA]</scope>
    <source>
        <strain evidence="1">Exiguobacterium sp. 9Y</strain>
    </source>
</reference>
<evidence type="ECO:0000313" key="1">
    <source>
        <dbReference type="EMBL" id="VWX36710.1"/>
    </source>
</evidence>
<dbReference type="InterPro" id="IPR046100">
    <property type="entry name" value="DUF6037"/>
</dbReference>